<feature type="transmembrane region" description="Helical" evidence="1">
    <location>
        <begin position="90"/>
        <end position="111"/>
    </location>
</feature>
<gene>
    <name evidence="2" type="ORF">H5S41_11450</name>
</gene>
<feature type="transmembrane region" description="Helical" evidence="1">
    <location>
        <begin position="359"/>
        <end position="378"/>
    </location>
</feature>
<keyword evidence="2" id="KW-0436">Ligase</keyword>
<dbReference type="RefSeq" id="WP_182603401.1">
    <property type="nucleotide sequence ID" value="NZ_JACIVD010000076.1"/>
</dbReference>
<feature type="transmembrane region" description="Helical" evidence="1">
    <location>
        <begin position="37"/>
        <end position="58"/>
    </location>
</feature>
<accession>A0A839HB55</accession>
<keyword evidence="1" id="KW-0812">Transmembrane</keyword>
<evidence type="ECO:0000313" key="3">
    <source>
        <dbReference type="Proteomes" id="UP000547628"/>
    </source>
</evidence>
<sequence>MLSSKGKVAATYIFLLVILPIMDSLNGLLNGGGNENGLSLGIVYRLIIVVVSVMYWCFYGLNKRALIYLLLIFVYLLLSVIGSTDYGTTYIILLFKLMLPIIIIETIRSLYNNNKLNSRNINFIMNSWLLLFPLTMIIPYFLGIGFSTYGDSTSISQQAQAGFKGLYYAQNDISYVIDILYLYVINKVSMNTKILYIAEYIMVLIVSLIMGLKGNYLIIAVVTVYYVFKGSKDSKSRLQKFILLIMVIIGIAAIFTFFMNDLNTIIQRWQYFYNKNGFLSFFTSTRSDRIAPTYNWISEIAGIKGFLFGTGYNYTIMIPIFKFVEMDIFDILFQLGIVGAVLIYGYYFSIYLKNKHIKFYSGAFLLTILISTLSGHVFETALSGVFFAVICSGLIVNSNSDFKGESLSEG</sequence>
<proteinExistence type="predicted"/>
<feature type="transmembrane region" description="Helical" evidence="1">
    <location>
        <begin position="65"/>
        <end position="84"/>
    </location>
</feature>
<keyword evidence="1" id="KW-1133">Transmembrane helix</keyword>
<dbReference type="AlphaFoldDB" id="A0A839HB55"/>
<protein>
    <submittedName>
        <fullName evidence="2">O-antigen ligase family protein</fullName>
    </submittedName>
</protein>
<keyword evidence="1" id="KW-0472">Membrane</keyword>
<reference evidence="2 3" key="1">
    <citation type="submission" date="2020-07" db="EMBL/GenBank/DDBJ databases">
        <title>Description of Limosilactobacillus balticus sp. nov., Limosilactobacillus agrestis sp. nov., Limosilactobacillus albertensis sp. nov., Limosilactobacillus rudii sp. nov., Limosilactobacillus fastidiosus sp. nov., five novel Limosilactobacillus species isolated from the vertebrate gastrointestinal tract, and proposal of 6 subspecies of Limosilactobacillus reuteri adapted to the gastrointestinal tract of specific vertebrate hosts.</title>
        <authorList>
            <person name="Li F."/>
            <person name="Cheng C."/>
            <person name="Zheng J."/>
            <person name="Quevedo R.M."/>
            <person name="Li J."/>
            <person name="Roos S."/>
            <person name="Gaenzle M.G."/>
            <person name="Walter J."/>
        </authorList>
    </citation>
    <scope>NUCLEOTIDE SEQUENCE [LARGE SCALE GENOMIC DNA]</scope>
    <source>
        <strain evidence="2 3">Lr3000</strain>
    </source>
</reference>
<dbReference type="Proteomes" id="UP000547628">
    <property type="component" value="Unassembled WGS sequence"/>
</dbReference>
<evidence type="ECO:0000313" key="2">
    <source>
        <dbReference type="EMBL" id="MBB1124548.1"/>
    </source>
</evidence>
<organism evidence="2 3">
    <name type="scientific">Limosilactobacillus albertensis</name>
    <dbReference type="NCBI Taxonomy" id="2759752"/>
    <lineage>
        <taxon>Bacteria</taxon>
        <taxon>Bacillati</taxon>
        <taxon>Bacillota</taxon>
        <taxon>Bacilli</taxon>
        <taxon>Lactobacillales</taxon>
        <taxon>Lactobacillaceae</taxon>
        <taxon>Limosilactobacillus</taxon>
    </lineage>
</organism>
<dbReference type="EMBL" id="JACIVD010000076">
    <property type="protein sequence ID" value="MBB1124548.1"/>
    <property type="molecule type" value="Genomic_DNA"/>
</dbReference>
<name>A0A839HB55_9LACO</name>
<feature type="transmembrane region" description="Helical" evidence="1">
    <location>
        <begin position="331"/>
        <end position="352"/>
    </location>
</feature>
<dbReference type="GO" id="GO:0016874">
    <property type="term" value="F:ligase activity"/>
    <property type="evidence" value="ECO:0007669"/>
    <property type="project" value="UniProtKB-KW"/>
</dbReference>
<evidence type="ECO:0000256" key="1">
    <source>
        <dbReference type="SAM" id="Phobius"/>
    </source>
</evidence>
<feature type="transmembrane region" description="Helical" evidence="1">
    <location>
        <begin position="123"/>
        <end position="142"/>
    </location>
</feature>
<feature type="transmembrane region" description="Helical" evidence="1">
    <location>
        <begin position="240"/>
        <end position="259"/>
    </location>
</feature>
<feature type="transmembrane region" description="Helical" evidence="1">
    <location>
        <begin position="200"/>
        <end position="228"/>
    </location>
</feature>
<comment type="caution">
    <text evidence="2">The sequence shown here is derived from an EMBL/GenBank/DDBJ whole genome shotgun (WGS) entry which is preliminary data.</text>
</comment>